<reference evidence="11 12" key="2">
    <citation type="submission" date="2018-11" db="EMBL/GenBank/DDBJ databases">
        <authorList>
            <consortium name="Pathogen Informatics"/>
        </authorList>
    </citation>
    <scope>NUCLEOTIDE SEQUENCE [LARGE SCALE GENOMIC DNA]</scope>
    <source>
        <strain evidence="11 12">MHpl1</strain>
    </source>
</reference>
<evidence type="ECO:0000256" key="5">
    <source>
        <dbReference type="ARBA" id="ARBA00022679"/>
    </source>
</evidence>
<dbReference type="PANTHER" id="PTHR12413:SF2">
    <property type="entry name" value="DOLICHYL PYROPHOSPHATE GLC1MAN9GLCNAC2 ALPHA-1,3-GLUCOSYLTRANSFERASE-RELATED"/>
    <property type="match status" value="1"/>
</dbReference>
<evidence type="ECO:0000256" key="10">
    <source>
        <dbReference type="RuleBase" id="RU363110"/>
    </source>
</evidence>
<dbReference type="WBParaSite" id="HPLM_0002168601-mRNA-1">
    <property type="protein sequence ID" value="HPLM_0002168601-mRNA-1"/>
    <property type="gene ID" value="HPLM_0002168601"/>
</dbReference>
<accession>A0A0N4XBE1</accession>
<keyword evidence="12" id="KW-1185">Reference proteome</keyword>
<evidence type="ECO:0000256" key="2">
    <source>
        <dbReference type="ARBA" id="ARBA00004922"/>
    </source>
</evidence>
<gene>
    <name evidence="11" type="ORF">HPLM_LOCUS21675</name>
</gene>
<feature type="transmembrane region" description="Helical" evidence="10">
    <location>
        <begin position="139"/>
        <end position="159"/>
    </location>
</feature>
<evidence type="ECO:0000256" key="6">
    <source>
        <dbReference type="ARBA" id="ARBA00022692"/>
    </source>
</evidence>
<keyword evidence="4 10" id="KW-0328">Glycosyltransferase</keyword>
<sequence length="208" mass="23844">MSGTYGLSSWQAVCVATSVLIALKVLLIPTYTSTDFEVHRNWMAITHNLPLSKWYYESTSEWTLDYPPFFAYFEKSLATVAYFCGLEDILTLQKGALFNNRVLYFQRLSVIAADIFYILSCVIFCFADSPRWETLPKKLQPKARIAAFVVLSCHSGLLLIDSIHFQYNAMLTGLFILSIYFADCEKFLFVGFPEIYFCLHIGIDRNIV</sequence>
<dbReference type="PANTHER" id="PTHR12413">
    <property type="entry name" value="DOLICHYL GLYCOSYLTRANSFERASE"/>
    <property type="match status" value="1"/>
</dbReference>
<evidence type="ECO:0000313" key="12">
    <source>
        <dbReference type="Proteomes" id="UP000268014"/>
    </source>
</evidence>
<reference evidence="13" key="1">
    <citation type="submission" date="2017-02" db="UniProtKB">
        <authorList>
            <consortium name="WormBaseParasite"/>
        </authorList>
    </citation>
    <scope>IDENTIFICATION</scope>
</reference>
<feature type="transmembrane region" description="Helical" evidence="10">
    <location>
        <begin position="12"/>
        <end position="32"/>
    </location>
</feature>
<comment type="caution">
    <text evidence="10">Lacks conserved residue(s) required for the propagation of feature annotation.</text>
</comment>
<keyword evidence="5 10" id="KW-0808">Transferase</keyword>
<dbReference type="UniPathway" id="UPA00378"/>
<dbReference type="GO" id="GO:0006487">
    <property type="term" value="P:protein N-linked glycosylation"/>
    <property type="evidence" value="ECO:0007669"/>
    <property type="project" value="TreeGrafter"/>
</dbReference>
<proteinExistence type="inferred from homology"/>
<protein>
    <recommendedName>
        <fullName evidence="10">Alpha-1,3-glucosyltransferase</fullName>
        <ecNumber evidence="10">2.4.1.-</ecNumber>
    </recommendedName>
</protein>
<evidence type="ECO:0000256" key="9">
    <source>
        <dbReference type="ARBA" id="ARBA00023136"/>
    </source>
</evidence>
<dbReference type="InterPro" id="IPR004856">
    <property type="entry name" value="Glyco_trans_ALG6/ALG8"/>
</dbReference>
<dbReference type="EC" id="2.4.1.-" evidence="10"/>
<feature type="transmembrane region" description="Helical" evidence="10">
    <location>
        <begin position="104"/>
        <end position="127"/>
    </location>
</feature>
<dbReference type="GO" id="GO:0042283">
    <property type="term" value="F:dolichyl pyrophosphate Glc1Man9GlcNAc2 alpha-1,3-glucosyltransferase activity"/>
    <property type="evidence" value="ECO:0007669"/>
    <property type="project" value="TreeGrafter"/>
</dbReference>
<evidence type="ECO:0000313" key="11">
    <source>
        <dbReference type="EMBL" id="VDO91506.1"/>
    </source>
</evidence>
<comment type="pathway">
    <text evidence="2 10">Protein modification; protein glycosylation.</text>
</comment>
<evidence type="ECO:0000256" key="7">
    <source>
        <dbReference type="ARBA" id="ARBA00022824"/>
    </source>
</evidence>
<dbReference type="EMBL" id="UZAF01023852">
    <property type="protein sequence ID" value="VDO91506.1"/>
    <property type="molecule type" value="Genomic_DNA"/>
</dbReference>
<comment type="similarity">
    <text evidence="3 10">Belongs to the ALG6/ALG8 glucosyltransferase family.</text>
</comment>
<dbReference type="GO" id="GO:0005789">
    <property type="term" value="C:endoplasmic reticulum membrane"/>
    <property type="evidence" value="ECO:0007669"/>
    <property type="project" value="UniProtKB-SubCell"/>
</dbReference>
<evidence type="ECO:0000313" key="13">
    <source>
        <dbReference type="WBParaSite" id="HPLM_0002168601-mRNA-1"/>
    </source>
</evidence>
<evidence type="ECO:0000256" key="8">
    <source>
        <dbReference type="ARBA" id="ARBA00022989"/>
    </source>
</evidence>
<comment type="subcellular location">
    <subcellularLocation>
        <location evidence="1 10">Endoplasmic reticulum membrane</location>
        <topology evidence="1 10">Multi-pass membrane protein</topology>
    </subcellularLocation>
</comment>
<keyword evidence="8 10" id="KW-1133">Transmembrane helix</keyword>
<dbReference type="Pfam" id="PF03155">
    <property type="entry name" value="Alg6_Alg8"/>
    <property type="match status" value="1"/>
</dbReference>
<dbReference type="OrthoDB" id="5871947at2759"/>
<keyword evidence="7 10" id="KW-0256">Endoplasmic reticulum</keyword>
<dbReference type="Proteomes" id="UP000268014">
    <property type="component" value="Unassembled WGS sequence"/>
</dbReference>
<name>A0A0N4XBE1_HAEPC</name>
<evidence type="ECO:0000256" key="1">
    <source>
        <dbReference type="ARBA" id="ARBA00004477"/>
    </source>
</evidence>
<keyword evidence="9 10" id="KW-0472">Membrane</keyword>
<dbReference type="STRING" id="6290.A0A0N4XBE1"/>
<evidence type="ECO:0000256" key="3">
    <source>
        <dbReference type="ARBA" id="ARBA00008715"/>
    </source>
</evidence>
<keyword evidence="6 10" id="KW-0812">Transmembrane</keyword>
<dbReference type="AlphaFoldDB" id="A0A0N4XBE1"/>
<evidence type="ECO:0000256" key="4">
    <source>
        <dbReference type="ARBA" id="ARBA00022676"/>
    </source>
</evidence>
<organism evidence="13">
    <name type="scientific">Haemonchus placei</name>
    <name type="common">Barber's pole worm</name>
    <dbReference type="NCBI Taxonomy" id="6290"/>
    <lineage>
        <taxon>Eukaryota</taxon>
        <taxon>Metazoa</taxon>
        <taxon>Ecdysozoa</taxon>
        <taxon>Nematoda</taxon>
        <taxon>Chromadorea</taxon>
        <taxon>Rhabditida</taxon>
        <taxon>Rhabditina</taxon>
        <taxon>Rhabditomorpha</taxon>
        <taxon>Strongyloidea</taxon>
        <taxon>Trichostrongylidae</taxon>
        <taxon>Haemonchus</taxon>
    </lineage>
</organism>